<dbReference type="GO" id="GO:0015074">
    <property type="term" value="P:DNA integration"/>
    <property type="evidence" value="ECO:0007669"/>
    <property type="project" value="InterPro"/>
</dbReference>
<dbReference type="InterPro" id="IPR013762">
    <property type="entry name" value="Integrase-like_cat_sf"/>
</dbReference>
<name>A0A095ZNG5_9BACT</name>
<dbReference type="InterPro" id="IPR010998">
    <property type="entry name" value="Integrase_recombinase_N"/>
</dbReference>
<dbReference type="GO" id="GO:0006310">
    <property type="term" value="P:DNA recombination"/>
    <property type="evidence" value="ECO:0007669"/>
    <property type="project" value="UniProtKB-KW"/>
</dbReference>
<reference evidence="3 4" key="1">
    <citation type="submission" date="2014-07" db="EMBL/GenBank/DDBJ databases">
        <authorList>
            <person name="McCorrison J."/>
            <person name="Sanka R."/>
            <person name="Torralba M."/>
            <person name="Gillis M."/>
            <person name="Haft D.H."/>
            <person name="Methe B."/>
            <person name="Sutton G."/>
            <person name="Nelson K.E."/>
        </authorList>
    </citation>
    <scope>NUCLEOTIDE SEQUENCE [LARGE SCALE GENOMIC DNA]</scope>
    <source>
        <strain evidence="3 4">DNF00853</strain>
    </source>
</reference>
<evidence type="ECO:0000256" key="1">
    <source>
        <dbReference type="ARBA" id="ARBA00023125"/>
    </source>
</evidence>
<dbReference type="Proteomes" id="UP000029556">
    <property type="component" value="Unassembled WGS sequence"/>
</dbReference>
<evidence type="ECO:0000256" key="2">
    <source>
        <dbReference type="ARBA" id="ARBA00023172"/>
    </source>
</evidence>
<accession>A0A095ZNG5</accession>
<keyword evidence="2" id="KW-0233">DNA recombination</keyword>
<dbReference type="Gene3D" id="1.10.443.10">
    <property type="entry name" value="Intergrase catalytic core"/>
    <property type="match status" value="1"/>
</dbReference>
<dbReference type="RefSeq" id="WP_231553897.1">
    <property type="nucleotide sequence ID" value="NZ_JRNN01000028.1"/>
</dbReference>
<organism evidence="3 4">
    <name type="scientific">Hoylesella buccalis DNF00853</name>
    <dbReference type="NCBI Taxonomy" id="1401074"/>
    <lineage>
        <taxon>Bacteria</taxon>
        <taxon>Pseudomonadati</taxon>
        <taxon>Bacteroidota</taxon>
        <taxon>Bacteroidia</taxon>
        <taxon>Bacteroidales</taxon>
        <taxon>Prevotellaceae</taxon>
        <taxon>Hoylesella</taxon>
    </lineage>
</organism>
<evidence type="ECO:0000313" key="3">
    <source>
        <dbReference type="EMBL" id="KGF36275.1"/>
    </source>
</evidence>
<gene>
    <name evidence="3" type="ORF">HMPREF2137_02165</name>
</gene>
<dbReference type="SUPFAM" id="SSF56349">
    <property type="entry name" value="DNA breaking-rejoining enzymes"/>
    <property type="match status" value="1"/>
</dbReference>
<keyword evidence="1" id="KW-0238">DNA-binding</keyword>
<sequence>MKTSKTSINCNRVGNCSLTLVLDKRTNKETMEYPMAICFTIERKRYYHKLTDMPFQTEKYFNSVCSVTSSRSSLMDVYKEWQGILEDFRDKVVKLSKSHELTIGLIKTMLSGVEYQDEHSLSFIGMWEGLIARYRDDNRVGCAENYQWALNSFLKIVGRTEGFKVDKDVIAKWNDGMKNGIMIDGMLVGKIADATRGMYLRTCRVVWNECIKRGFLPADKYPFSNKDNDLISIPRGKRRQQSYLSIAEMTELYHVFEEKRYPEMWDKEYTKRVHVSLGLFLAQYLCNGFNLADAGRLTYNRTYFAEGGRAFEFMRKKTSARSNSMSVVVVPIIQPLQFILDGIAAKPKKDAYVFPQIFQGEEDELKRRKLTVQENSNIKDRVIRVCKEVLKWDKEPSGTWARHSFATNLKLAGVEELYISESMGHSMGNNITAGYQDMYPLETRFENNSKLLNLVPSPQAVDVDSMTPEQAKEMLKAILGQK</sequence>
<comment type="caution">
    <text evidence="3">The sequence shown here is derived from an EMBL/GenBank/DDBJ whole genome shotgun (WGS) entry which is preliminary data.</text>
</comment>
<proteinExistence type="predicted"/>
<dbReference type="GO" id="GO:0003677">
    <property type="term" value="F:DNA binding"/>
    <property type="evidence" value="ECO:0007669"/>
    <property type="project" value="UniProtKB-KW"/>
</dbReference>
<dbReference type="AlphaFoldDB" id="A0A095ZNG5"/>
<protein>
    <submittedName>
        <fullName evidence="3">Integrase</fullName>
    </submittedName>
</protein>
<dbReference type="EMBL" id="JRNN01000028">
    <property type="protein sequence ID" value="KGF36275.1"/>
    <property type="molecule type" value="Genomic_DNA"/>
</dbReference>
<dbReference type="InterPro" id="IPR011010">
    <property type="entry name" value="DNA_brk_join_enz"/>
</dbReference>
<evidence type="ECO:0000313" key="4">
    <source>
        <dbReference type="Proteomes" id="UP000029556"/>
    </source>
</evidence>
<dbReference type="Gene3D" id="1.10.150.130">
    <property type="match status" value="1"/>
</dbReference>